<accession>A0A6G5AHP0</accession>
<sequence>MGTMAALFNDITGNSGKTIELPTSTKHSPCAFPTHMSIPGICKKCDQPVSELYQLALSHLLQNVEDYAKVFTDASVRSDGLSALHLFSAHELIGGCLKYRTPHCR</sequence>
<proteinExistence type="predicted"/>
<organism evidence="1">
    <name type="scientific">Rhipicephalus microplus</name>
    <name type="common">Cattle tick</name>
    <name type="synonym">Boophilus microplus</name>
    <dbReference type="NCBI Taxonomy" id="6941"/>
    <lineage>
        <taxon>Eukaryota</taxon>
        <taxon>Metazoa</taxon>
        <taxon>Ecdysozoa</taxon>
        <taxon>Arthropoda</taxon>
        <taxon>Chelicerata</taxon>
        <taxon>Arachnida</taxon>
        <taxon>Acari</taxon>
        <taxon>Parasitiformes</taxon>
        <taxon>Ixodida</taxon>
        <taxon>Ixodoidea</taxon>
        <taxon>Ixodidae</taxon>
        <taxon>Rhipicephalinae</taxon>
        <taxon>Rhipicephalus</taxon>
        <taxon>Boophilus</taxon>
    </lineage>
</organism>
<reference evidence="1" key="1">
    <citation type="submission" date="2020-03" db="EMBL/GenBank/DDBJ databases">
        <title>A transcriptome and proteome of the tick Rhipicephalus microplus shaped by the genetic composition of its hosts and developmental stage.</title>
        <authorList>
            <person name="Garcia G.R."/>
            <person name="Ribeiro J.M.C."/>
            <person name="Maruyama S.R."/>
            <person name="Gardinasse L.G."/>
            <person name="Nelson K."/>
            <person name="Ferreira B.R."/>
            <person name="Andrade T.G."/>
            <person name="Santos I.K.F.M."/>
        </authorList>
    </citation>
    <scope>NUCLEOTIDE SEQUENCE</scope>
    <source>
        <strain evidence="1">NSGR</strain>
        <tissue evidence="1">Salivary glands</tissue>
    </source>
</reference>
<protein>
    <submittedName>
        <fullName evidence="1">Uncharacterized protein</fullName>
    </submittedName>
</protein>
<name>A0A6G5AHP0_RHIMP</name>
<evidence type="ECO:0000313" key="1">
    <source>
        <dbReference type="EMBL" id="NIE50108.1"/>
    </source>
</evidence>
<dbReference type="AlphaFoldDB" id="A0A6G5AHP0"/>
<dbReference type="EMBL" id="GIKN01007835">
    <property type="protein sequence ID" value="NIE50108.1"/>
    <property type="molecule type" value="Transcribed_RNA"/>
</dbReference>